<dbReference type="Proteomes" id="UP000054608">
    <property type="component" value="Unassembled WGS sequence"/>
</dbReference>
<accession>A0A0W0XLU2</accession>
<reference evidence="2 3" key="1">
    <citation type="submission" date="2015-11" db="EMBL/GenBank/DDBJ databases">
        <title>Genomic analysis of 38 Legionella species identifies large and diverse effector repertoires.</title>
        <authorList>
            <person name="Burstein D."/>
            <person name="Amaro F."/>
            <person name="Zusman T."/>
            <person name="Lifshitz Z."/>
            <person name="Cohen O."/>
            <person name="Gilbert J.A."/>
            <person name="Pupko T."/>
            <person name="Shuman H.A."/>
            <person name="Segal G."/>
        </authorList>
    </citation>
    <scope>NUCLEOTIDE SEQUENCE [LARGE SCALE GENOMIC DNA]</scope>
    <source>
        <strain evidence="2 3">WA-270A-C2</strain>
    </source>
</reference>
<feature type="region of interest" description="Disordered" evidence="1">
    <location>
        <begin position="292"/>
        <end position="325"/>
    </location>
</feature>
<name>A0A0W0XLU2_9GAMM</name>
<feature type="compositionally biased region" description="Polar residues" evidence="1">
    <location>
        <begin position="293"/>
        <end position="303"/>
    </location>
</feature>
<dbReference type="AlphaFoldDB" id="A0A0W0XLU2"/>
<evidence type="ECO:0000313" key="3">
    <source>
        <dbReference type="Proteomes" id="UP000054608"/>
    </source>
</evidence>
<evidence type="ECO:0000256" key="1">
    <source>
        <dbReference type="SAM" id="MobiDB-lite"/>
    </source>
</evidence>
<protein>
    <submittedName>
        <fullName evidence="2">Uncharacterized protein</fullName>
    </submittedName>
</protein>
<proteinExistence type="predicted"/>
<evidence type="ECO:0000313" key="2">
    <source>
        <dbReference type="EMBL" id="KTD45681.1"/>
    </source>
</evidence>
<organism evidence="2 3">
    <name type="scientific">Legionella rubrilucens</name>
    <dbReference type="NCBI Taxonomy" id="458"/>
    <lineage>
        <taxon>Bacteria</taxon>
        <taxon>Pseudomonadati</taxon>
        <taxon>Pseudomonadota</taxon>
        <taxon>Gammaproteobacteria</taxon>
        <taxon>Legionellales</taxon>
        <taxon>Legionellaceae</taxon>
        <taxon>Legionella</taxon>
    </lineage>
</organism>
<sequence length="508" mass="57152">MSNIQIHLVFKKPRFFTSEPILEQLKAFAELGFSVPLQKLFIGDPIKGLPALGFKGERHLQFLSQLITELEALQAIEKIDTKKARSDYSVFAHYLRVRKGYKETVQNQLGKEFQLLTEEELNQENSLLQNVTTRAQLFKEKVLALRDSELLQKAMLYAQRAGEVYQQALLVLQTIDETAQQALMKNEPVEKDIQFIQEKIRAIDALSAAFDKLGLQNELDSCHDAETKNKLTELVKLIQEEKAKVIATGELAKQALSKVVNHNEYLNRKNAVVEEKPITPTKVIVEPEVVEDQLTSPAANNPTDVPDVDQRQETVPQENVPAPEQEDELVLRHRETLKQQLDILMTLVSNYKTQLESEKKDFVTRFFHQSRKDTKIAYCTQLLASFEKTAITPDSSLQKIVTQAHDQAITKVGSSALLTAGGSYFGTSRLLAVQRLLGIEDAWKKGKSRFIATTRSDFHGLKTTGIVENVRAIVSDFFAGRQDVSKFKELCEKVAPSSPSTANSKTAV</sequence>
<dbReference type="RefSeq" id="WP_058532453.1">
    <property type="nucleotide sequence ID" value="NZ_CAAAIN010000009.1"/>
</dbReference>
<dbReference type="EMBL" id="LNYT01000022">
    <property type="protein sequence ID" value="KTD45681.1"/>
    <property type="molecule type" value="Genomic_DNA"/>
</dbReference>
<gene>
    <name evidence="2" type="ORF">Lrub_2478</name>
</gene>
<dbReference type="PATRIC" id="fig|458.5.peg.2580"/>
<comment type="caution">
    <text evidence="2">The sequence shown here is derived from an EMBL/GenBank/DDBJ whole genome shotgun (WGS) entry which is preliminary data.</text>
</comment>
<dbReference type="OrthoDB" id="5638605at2"/>
<keyword evidence="3" id="KW-1185">Reference proteome</keyword>